<dbReference type="PATRIC" id="fig|447.4.peg.3893"/>
<dbReference type="AlphaFoldDB" id="A0A0W0R6Q4"/>
<accession>A0A0W0R6Q4</accession>
<dbReference type="InterPro" id="IPR051917">
    <property type="entry name" value="Transposase-Integrase"/>
</dbReference>
<dbReference type="Proteomes" id="UP000054695">
    <property type="component" value="Unassembled WGS sequence"/>
</dbReference>
<protein>
    <recommendedName>
        <fullName evidence="3">IS30 family transposase</fullName>
    </recommendedName>
</protein>
<evidence type="ECO:0000313" key="1">
    <source>
        <dbReference type="EMBL" id="KTC66733.1"/>
    </source>
</evidence>
<dbReference type="STRING" id="447.Lboz_3628"/>
<evidence type="ECO:0000313" key="2">
    <source>
        <dbReference type="Proteomes" id="UP000054695"/>
    </source>
</evidence>
<sequence length="102" mass="12016">MVFESEMGELTACTHQAKKEHLFNLSTECIYQFILKDKLQGGSLFKHLRHQNKKYRKRYGSSKRLGPIKNRRFIDERPKVVDEKTRVGDWEIDTTVETIACI</sequence>
<keyword evidence="2" id="KW-1185">Reference proteome</keyword>
<name>A0A0W0R6Q4_LEGBO</name>
<dbReference type="PANTHER" id="PTHR10948:SF23">
    <property type="entry name" value="TRANSPOSASE INSI FOR INSERTION SEQUENCE ELEMENT IS30A-RELATED"/>
    <property type="match status" value="1"/>
</dbReference>
<dbReference type="RefSeq" id="WP_058461111.1">
    <property type="nucleotide sequence ID" value="NZ_LBAW01000043.1"/>
</dbReference>
<gene>
    <name evidence="1" type="ORF">Lboz_3628</name>
</gene>
<organism evidence="1 2">
    <name type="scientific">Legionella bozemanae</name>
    <name type="common">Fluoribacter bozemanae</name>
    <dbReference type="NCBI Taxonomy" id="447"/>
    <lineage>
        <taxon>Bacteria</taxon>
        <taxon>Pseudomonadati</taxon>
        <taxon>Pseudomonadota</taxon>
        <taxon>Gammaproteobacteria</taxon>
        <taxon>Legionellales</taxon>
        <taxon>Legionellaceae</taxon>
        <taxon>Legionella</taxon>
    </lineage>
</organism>
<evidence type="ECO:0008006" key="3">
    <source>
        <dbReference type="Google" id="ProtNLM"/>
    </source>
</evidence>
<dbReference type="EMBL" id="LNXU01000060">
    <property type="protein sequence ID" value="KTC66733.1"/>
    <property type="molecule type" value="Genomic_DNA"/>
</dbReference>
<dbReference type="OrthoDB" id="9803231at2"/>
<reference evidence="1 2" key="1">
    <citation type="submission" date="2015-11" db="EMBL/GenBank/DDBJ databases">
        <title>Genomic analysis of 38 Legionella species identifies large and diverse effector repertoires.</title>
        <authorList>
            <person name="Burstein D."/>
            <person name="Amaro F."/>
            <person name="Zusman T."/>
            <person name="Lifshitz Z."/>
            <person name="Cohen O."/>
            <person name="Gilbert J.A."/>
            <person name="Pupko T."/>
            <person name="Shuman H.A."/>
            <person name="Segal G."/>
        </authorList>
    </citation>
    <scope>NUCLEOTIDE SEQUENCE [LARGE SCALE GENOMIC DNA]</scope>
    <source>
        <strain evidence="1 2">WIGA</strain>
    </source>
</reference>
<dbReference type="GO" id="GO:0004803">
    <property type="term" value="F:transposase activity"/>
    <property type="evidence" value="ECO:0007669"/>
    <property type="project" value="TreeGrafter"/>
</dbReference>
<dbReference type="GO" id="GO:0032196">
    <property type="term" value="P:transposition"/>
    <property type="evidence" value="ECO:0007669"/>
    <property type="project" value="TreeGrafter"/>
</dbReference>
<comment type="caution">
    <text evidence="1">The sequence shown here is derived from an EMBL/GenBank/DDBJ whole genome shotgun (WGS) entry which is preliminary data.</text>
</comment>
<proteinExistence type="predicted"/>
<dbReference type="GO" id="GO:0005829">
    <property type="term" value="C:cytosol"/>
    <property type="evidence" value="ECO:0007669"/>
    <property type="project" value="TreeGrafter"/>
</dbReference>
<dbReference type="PANTHER" id="PTHR10948">
    <property type="entry name" value="TRANSPOSASE"/>
    <property type="match status" value="1"/>
</dbReference>